<dbReference type="SUPFAM" id="SSF55874">
    <property type="entry name" value="ATPase domain of HSP90 chaperone/DNA topoisomerase II/histidine kinase"/>
    <property type="match status" value="1"/>
</dbReference>
<evidence type="ECO:0000313" key="5">
    <source>
        <dbReference type="Proteomes" id="UP000031675"/>
    </source>
</evidence>
<dbReference type="GO" id="GO:0004674">
    <property type="term" value="F:protein serine/threonine kinase activity"/>
    <property type="evidence" value="ECO:0007669"/>
    <property type="project" value="UniProtKB-KW"/>
</dbReference>
<dbReference type="PANTHER" id="PTHR35526">
    <property type="entry name" value="ANTI-SIGMA-F FACTOR RSBW-RELATED"/>
    <property type="match status" value="1"/>
</dbReference>
<dbReference type="PANTHER" id="PTHR35526:SF3">
    <property type="entry name" value="ANTI-SIGMA-F FACTOR RSBW"/>
    <property type="match status" value="1"/>
</dbReference>
<evidence type="ECO:0000256" key="1">
    <source>
        <dbReference type="ARBA" id="ARBA00022527"/>
    </source>
</evidence>
<reference evidence="5" key="1">
    <citation type="journal article" date="2015" name="Chem. Biol.">
        <title>Structure, bioactivity, and resistance mechanism of streptomonomicin, an unusual lasso Peptide from an understudied halophilic actinomycete.</title>
        <authorList>
            <person name="Metelev M."/>
            <person name="Tietz J.I."/>
            <person name="Melby J.O."/>
            <person name="Blair P.M."/>
            <person name="Zhu L."/>
            <person name="Livnat I."/>
            <person name="Severinov K."/>
            <person name="Mitchell D.A."/>
        </authorList>
    </citation>
    <scope>NUCLEOTIDE SEQUENCE [LARGE SCALE GENOMIC DNA]</scope>
    <source>
        <strain evidence="5">YIM 90003</strain>
    </source>
</reference>
<gene>
    <name evidence="4" type="ORF">LP52_08960</name>
</gene>
<dbReference type="AlphaFoldDB" id="A0A0C2JJZ7"/>
<feature type="domain" description="Histidine kinase/HSP90-like ATPase" evidence="3">
    <location>
        <begin position="6"/>
        <end position="114"/>
    </location>
</feature>
<keyword evidence="1" id="KW-0418">Kinase</keyword>
<keyword evidence="1" id="KW-0723">Serine/threonine-protein kinase</keyword>
<organism evidence="4 5">
    <name type="scientific">Streptomonospora alba</name>
    <dbReference type="NCBI Taxonomy" id="183763"/>
    <lineage>
        <taxon>Bacteria</taxon>
        <taxon>Bacillati</taxon>
        <taxon>Actinomycetota</taxon>
        <taxon>Actinomycetes</taxon>
        <taxon>Streptosporangiales</taxon>
        <taxon>Nocardiopsidaceae</taxon>
        <taxon>Streptomonospora</taxon>
    </lineage>
</organism>
<feature type="region of interest" description="Disordered" evidence="2">
    <location>
        <begin position="77"/>
        <end position="101"/>
    </location>
</feature>
<comment type="caution">
    <text evidence="4">The sequence shown here is derived from an EMBL/GenBank/DDBJ whole genome shotgun (WGS) entry which is preliminary data.</text>
</comment>
<dbReference type="InterPro" id="IPR003594">
    <property type="entry name" value="HATPase_dom"/>
</dbReference>
<dbReference type="STRING" id="183763.LP52_08960"/>
<sequence>MSFAGQAASVGALRDWVARCLRRGPYEHPPAVVEDLLVCASELATNAVRHSASGLPGGTFAARLWQDSRRVRLEVADMGPRPGRPTLPRIDDSTMDDGAAENGRGLGFVAALCEGECGTTTPPDPRGHTVWCRLATASASQQDGSEGEGHGRRGAPG</sequence>
<name>A0A0C2JJZ7_9ACTN</name>
<evidence type="ECO:0000313" key="4">
    <source>
        <dbReference type="EMBL" id="KIH99275.1"/>
    </source>
</evidence>
<protein>
    <recommendedName>
        <fullName evidence="3">Histidine kinase/HSP90-like ATPase domain-containing protein</fullName>
    </recommendedName>
</protein>
<dbReference type="CDD" id="cd16936">
    <property type="entry name" value="HATPase_RsbW-like"/>
    <property type="match status" value="1"/>
</dbReference>
<dbReference type="InterPro" id="IPR036890">
    <property type="entry name" value="HATPase_C_sf"/>
</dbReference>
<proteinExistence type="predicted"/>
<keyword evidence="5" id="KW-1185">Reference proteome</keyword>
<dbReference type="Gene3D" id="3.30.565.10">
    <property type="entry name" value="Histidine kinase-like ATPase, C-terminal domain"/>
    <property type="match status" value="1"/>
</dbReference>
<evidence type="ECO:0000256" key="2">
    <source>
        <dbReference type="SAM" id="MobiDB-lite"/>
    </source>
</evidence>
<dbReference type="Proteomes" id="UP000031675">
    <property type="component" value="Unassembled WGS sequence"/>
</dbReference>
<accession>A0A0C2JJZ7</accession>
<dbReference type="InterPro" id="IPR050267">
    <property type="entry name" value="Anti-sigma-factor_SerPK"/>
</dbReference>
<dbReference type="EMBL" id="JROO01000014">
    <property type="protein sequence ID" value="KIH99275.1"/>
    <property type="molecule type" value="Genomic_DNA"/>
</dbReference>
<evidence type="ECO:0000259" key="3">
    <source>
        <dbReference type="Pfam" id="PF13581"/>
    </source>
</evidence>
<feature type="region of interest" description="Disordered" evidence="2">
    <location>
        <begin position="134"/>
        <end position="157"/>
    </location>
</feature>
<dbReference type="Pfam" id="PF13581">
    <property type="entry name" value="HATPase_c_2"/>
    <property type="match status" value="1"/>
</dbReference>
<keyword evidence="1" id="KW-0808">Transferase</keyword>